<dbReference type="InterPro" id="IPR000531">
    <property type="entry name" value="Beta-barrel_TonB"/>
</dbReference>
<dbReference type="CDD" id="cd01347">
    <property type="entry name" value="ligand_gated_channel"/>
    <property type="match status" value="1"/>
</dbReference>
<keyword evidence="7 10" id="KW-0472">Membrane</keyword>
<comment type="subcellular location">
    <subcellularLocation>
        <location evidence="1 10">Cell outer membrane</location>
        <topology evidence="1 10">Multi-pass membrane protein</topology>
    </subcellularLocation>
</comment>
<evidence type="ECO:0000256" key="3">
    <source>
        <dbReference type="ARBA" id="ARBA00022448"/>
    </source>
</evidence>
<evidence type="ECO:0000256" key="6">
    <source>
        <dbReference type="ARBA" id="ARBA00023077"/>
    </source>
</evidence>
<feature type="chain" id="PRO_5045419617" evidence="12">
    <location>
        <begin position="42"/>
        <end position="710"/>
    </location>
</feature>
<keyword evidence="16" id="KW-1185">Reference proteome</keyword>
<dbReference type="PROSITE" id="PS52016">
    <property type="entry name" value="TONB_DEPENDENT_REC_3"/>
    <property type="match status" value="1"/>
</dbReference>
<dbReference type="Gene3D" id="2.40.170.20">
    <property type="entry name" value="TonB-dependent receptor, beta-barrel domain"/>
    <property type="match status" value="1"/>
</dbReference>
<keyword evidence="3 10" id="KW-0813">Transport</keyword>
<dbReference type="InterPro" id="IPR039426">
    <property type="entry name" value="TonB-dep_rcpt-like"/>
</dbReference>
<dbReference type="Proteomes" id="UP001597463">
    <property type="component" value="Unassembled WGS sequence"/>
</dbReference>
<evidence type="ECO:0000256" key="7">
    <source>
        <dbReference type="ARBA" id="ARBA00023136"/>
    </source>
</evidence>
<evidence type="ECO:0000259" key="13">
    <source>
        <dbReference type="Pfam" id="PF00593"/>
    </source>
</evidence>
<proteinExistence type="inferred from homology"/>
<keyword evidence="12" id="KW-0732">Signal</keyword>
<accession>A0ABW5UK93</accession>
<comment type="caution">
    <text evidence="15">The sequence shown here is derived from an EMBL/GenBank/DDBJ whole genome shotgun (WGS) entry which is preliminary data.</text>
</comment>
<evidence type="ECO:0000256" key="8">
    <source>
        <dbReference type="ARBA" id="ARBA00023170"/>
    </source>
</evidence>
<dbReference type="PANTHER" id="PTHR32552">
    <property type="entry name" value="FERRICHROME IRON RECEPTOR-RELATED"/>
    <property type="match status" value="1"/>
</dbReference>
<dbReference type="RefSeq" id="WP_066470409.1">
    <property type="nucleotide sequence ID" value="NZ_BCNT01000001.1"/>
</dbReference>
<evidence type="ECO:0000256" key="5">
    <source>
        <dbReference type="ARBA" id="ARBA00022692"/>
    </source>
</evidence>
<dbReference type="Pfam" id="PF07715">
    <property type="entry name" value="Plug"/>
    <property type="match status" value="1"/>
</dbReference>
<sequence>MRNTSTRFPAFASSPFHPPSVLRARGTALQLALLWPAAALAQQTLPEVTVQETRQADAPLETDRRALSAAHVDVRVLELPASVSGVSAVQMAERADHGVVEAATRTVGLSASSEPGNGGLSFSSRGFAGPNSVGVAEDGIMLGVAAGTIAYPDSSWGYERLDVLRGPASLMYGSGTMGATVNAVRKQPEREHSAELLLGAGSRGTVRAGLGSSGAIGDTLSYRLDAYGERSDGERPLDNSQSGKLMSALRWTPRSDVTVDLTADISNQAPSRYFGTPTVDGRVVRELRNMNYNVSDSDLHFQDRRFKAGAEWRVNDLITVRNALYHFSADRHWKNIEGYGYNPGAGTVDRYDYLEIGHAVQQNGNRMALEFKPANHQVAMGWDASQANFSSYSNSPYTGGSTVSAFNPVNGYWDSTDPYLPRTSSQLRQNALFIEDAWKIGAQWLLMGGIRRDWYEFSRLDLVSGAALDKALNATSWRLGLTRQLTERSSVYAQVSTGHDPVTSLLSLSRSSTGYTLSKGRQQEVGFKQQLPEGRGEWTAALFHIVKNDIVTSDPGNPAQSIQGGRQSSRGLELAGAFSVNKAFRLEANAAYTHARYDELMRGTVNRAGNRPANVPRVTANLWGHYRIDDWRGSLGLRHVGGRFADEANSERMPGYTVVDAVLSWNVNPRTTLSLIGRNLTQRVYATSAYNTQWFLGARRSVELTARMHF</sequence>
<evidence type="ECO:0000256" key="12">
    <source>
        <dbReference type="SAM" id="SignalP"/>
    </source>
</evidence>
<protein>
    <submittedName>
        <fullName evidence="15">TonB-dependent receptor</fullName>
    </submittedName>
</protein>
<feature type="domain" description="TonB-dependent receptor plug" evidence="14">
    <location>
        <begin position="77"/>
        <end position="179"/>
    </location>
</feature>
<keyword evidence="6 11" id="KW-0798">TonB box</keyword>
<dbReference type="Pfam" id="PF00593">
    <property type="entry name" value="TonB_dep_Rec_b-barrel"/>
    <property type="match status" value="1"/>
</dbReference>
<evidence type="ECO:0000256" key="10">
    <source>
        <dbReference type="PROSITE-ProRule" id="PRU01360"/>
    </source>
</evidence>
<dbReference type="EMBL" id="JBHUMV010000003">
    <property type="protein sequence ID" value="MFD2753959.1"/>
    <property type="molecule type" value="Genomic_DNA"/>
</dbReference>
<keyword evidence="4 10" id="KW-1134">Transmembrane beta strand</keyword>
<dbReference type="PANTHER" id="PTHR32552:SF84">
    <property type="entry name" value="TONB-DEPENDENT RECEPTOR-RELATED"/>
    <property type="match status" value="1"/>
</dbReference>
<evidence type="ECO:0000259" key="14">
    <source>
        <dbReference type="Pfam" id="PF07715"/>
    </source>
</evidence>
<dbReference type="Gene3D" id="2.170.130.10">
    <property type="entry name" value="TonB-dependent receptor, plug domain"/>
    <property type="match status" value="1"/>
</dbReference>
<evidence type="ECO:0000256" key="11">
    <source>
        <dbReference type="RuleBase" id="RU003357"/>
    </source>
</evidence>
<comment type="similarity">
    <text evidence="2 10 11">Belongs to the TonB-dependent receptor family.</text>
</comment>
<evidence type="ECO:0000256" key="2">
    <source>
        <dbReference type="ARBA" id="ARBA00009810"/>
    </source>
</evidence>
<organism evidence="15 16">
    <name type="scientific">Comamonas terrae</name>
    <dbReference type="NCBI Taxonomy" id="673548"/>
    <lineage>
        <taxon>Bacteria</taxon>
        <taxon>Pseudomonadati</taxon>
        <taxon>Pseudomonadota</taxon>
        <taxon>Betaproteobacteria</taxon>
        <taxon>Burkholderiales</taxon>
        <taxon>Comamonadaceae</taxon>
        <taxon>Comamonas</taxon>
    </lineage>
</organism>
<keyword evidence="8 15" id="KW-0675">Receptor</keyword>
<evidence type="ECO:0000256" key="1">
    <source>
        <dbReference type="ARBA" id="ARBA00004571"/>
    </source>
</evidence>
<dbReference type="SUPFAM" id="SSF56935">
    <property type="entry name" value="Porins"/>
    <property type="match status" value="1"/>
</dbReference>
<keyword evidence="9 10" id="KW-0998">Cell outer membrane</keyword>
<dbReference type="InterPro" id="IPR012910">
    <property type="entry name" value="Plug_dom"/>
</dbReference>
<dbReference type="InterPro" id="IPR037066">
    <property type="entry name" value="Plug_dom_sf"/>
</dbReference>
<dbReference type="InterPro" id="IPR036942">
    <property type="entry name" value="Beta-barrel_TonB_sf"/>
</dbReference>
<name>A0ABW5UK93_9BURK</name>
<evidence type="ECO:0000313" key="16">
    <source>
        <dbReference type="Proteomes" id="UP001597463"/>
    </source>
</evidence>
<feature type="signal peptide" evidence="12">
    <location>
        <begin position="1"/>
        <end position="41"/>
    </location>
</feature>
<gene>
    <name evidence="15" type="ORF">ACFSW6_07640</name>
</gene>
<evidence type="ECO:0000313" key="15">
    <source>
        <dbReference type="EMBL" id="MFD2753959.1"/>
    </source>
</evidence>
<feature type="domain" description="TonB-dependent receptor-like beta-barrel" evidence="13">
    <location>
        <begin position="253"/>
        <end position="680"/>
    </location>
</feature>
<evidence type="ECO:0000256" key="4">
    <source>
        <dbReference type="ARBA" id="ARBA00022452"/>
    </source>
</evidence>
<evidence type="ECO:0000256" key="9">
    <source>
        <dbReference type="ARBA" id="ARBA00023237"/>
    </source>
</evidence>
<keyword evidence="5 10" id="KW-0812">Transmembrane</keyword>
<reference evidence="16" key="1">
    <citation type="journal article" date="2019" name="Int. J. Syst. Evol. Microbiol.">
        <title>The Global Catalogue of Microorganisms (GCM) 10K type strain sequencing project: providing services to taxonomists for standard genome sequencing and annotation.</title>
        <authorList>
            <consortium name="The Broad Institute Genomics Platform"/>
            <consortium name="The Broad Institute Genome Sequencing Center for Infectious Disease"/>
            <person name="Wu L."/>
            <person name="Ma J."/>
        </authorList>
    </citation>
    <scope>NUCLEOTIDE SEQUENCE [LARGE SCALE GENOMIC DNA]</scope>
    <source>
        <strain evidence="16">TISTR 1906</strain>
    </source>
</reference>